<dbReference type="RefSeq" id="WP_245659303.1">
    <property type="nucleotide sequence ID" value="NZ_JBHSPX010000008.1"/>
</dbReference>
<dbReference type="InterPro" id="IPR021941">
    <property type="entry name" value="DUF3556_TM"/>
</dbReference>
<accession>A0ABW1MQP8</accession>
<feature type="compositionally biased region" description="Basic and acidic residues" evidence="1">
    <location>
        <begin position="93"/>
        <end position="108"/>
    </location>
</feature>
<keyword evidence="3" id="KW-1185">Reference proteome</keyword>
<gene>
    <name evidence="2" type="ORF">ACFP4F_26920</name>
</gene>
<sequence length="108" mass="11949">MSPTNKAPREVIMLPSRCGFEPGEFIVVWVESQAIHSTNQRYKVIDVAVGVIERGTRRAADAVKEQPWLPNGPIPLQAEWSRAGTAGVGAPDEVSRQDDRRERPRTSA</sequence>
<name>A0ABW1MQP8_9ACTN</name>
<dbReference type="Pfam" id="PF12077">
    <property type="entry name" value="DUF3556"/>
    <property type="match status" value="1"/>
</dbReference>
<evidence type="ECO:0000256" key="1">
    <source>
        <dbReference type="SAM" id="MobiDB-lite"/>
    </source>
</evidence>
<comment type="caution">
    <text evidence="2">The sequence shown here is derived from an EMBL/GenBank/DDBJ whole genome shotgun (WGS) entry which is preliminary data.</text>
</comment>
<dbReference type="EMBL" id="JBHSPX010000008">
    <property type="protein sequence ID" value="MFC6066151.1"/>
    <property type="molecule type" value="Genomic_DNA"/>
</dbReference>
<protein>
    <submittedName>
        <fullName evidence="2">DUF3556 domain-containing protein</fullName>
    </submittedName>
</protein>
<evidence type="ECO:0000313" key="2">
    <source>
        <dbReference type="EMBL" id="MFC6066151.1"/>
    </source>
</evidence>
<proteinExistence type="predicted"/>
<feature type="region of interest" description="Disordered" evidence="1">
    <location>
        <begin position="63"/>
        <end position="108"/>
    </location>
</feature>
<reference evidence="3" key="1">
    <citation type="journal article" date="2019" name="Int. J. Syst. Evol. Microbiol.">
        <title>The Global Catalogue of Microorganisms (GCM) 10K type strain sequencing project: providing services to taxonomists for standard genome sequencing and annotation.</title>
        <authorList>
            <consortium name="The Broad Institute Genomics Platform"/>
            <consortium name="The Broad Institute Genome Sequencing Center for Infectious Disease"/>
            <person name="Wu L."/>
            <person name="Ma J."/>
        </authorList>
    </citation>
    <scope>NUCLEOTIDE SEQUENCE [LARGE SCALE GENOMIC DNA]</scope>
    <source>
        <strain evidence="3">CGMCC 1.15180</strain>
    </source>
</reference>
<dbReference type="Proteomes" id="UP001596139">
    <property type="component" value="Unassembled WGS sequence"/>
</dbReference>
<organism evidence="2 3">
    <name type="scientific">Streptomyces ochraceiscleroticus</name>
    <dbReference type="NCBI Taxonomy" id="47761"/>
    <lineage>
        <taxon>Bacteria</taxon>
        <taxon>Bacillati</taxon>
        <taxon>Actinomycetota</taxon>
        <taxon>Actinomycetes</taxon>
        <taxon>Kitasatosporales</taxon>
        <taxon>Streptomycetaceae</taxon>
        <taxon>Streptomyces</taxon>
    </lineage>
</organism>
<evidence type="ECO:0000313" key="3">
    <source>
        <dbReference type="Proteomes" id="UP001596139"/>
    </source>
</evidence>